<dbReference type="Pfam" id="PF00582">
    <property type="entry name" value="Usp"/>
    <property type="match status" value="1"/>
</dbReference>
<comment type="similarity">
    <text evidence="1">Belongs to the universal stress protein A family.</text>
</comment>
<keyword evidence="4" id="KW-1185">Reference proteome</keyword>
<accession>A0A654MD56</accession>
<evidence type="ECO:0000313" key="4">
    <source>
        <dbReference type="Proteomes" id="UP000058925"/>
    </source>
</evidence>
<dbReference type="Gene3D" id="3.40.50.620">
    <property type="entry name" value="HUPs"/>
    <property type="match status" value="1"/>
</dbReference>
<feature type="domain" description="UspA" evidence="2">
    <location>
        <begin position="1"/>
        <end position="182"/>
    </location>
</feature>
<dbReference type="PRINTS" id="PR01438">
    <property type="entry name" value="UNVRSLSTRESS"/>
</dbReference>
<dbReference type="InterPro" id="IPR014729">
    <property type="entry name" value="Rossmann-like_a/b/a_fold"/>
</dbReference>
<sequence length="182" mass="19771">MFSKILVAFDGSKPSLDAVESAMEIGNKYNSSLIILHILDGYKYPYLLSSVVFAPTYGSDKLEKERQKFDELMNSLKEKYNAGNRKVLASENDKVISEGINATPTSNTADSTSTDSTVSRFETAIIEAETSAASTIVDYAESKNVDLLVVGSKGRTGLKKMLVGSTATEVLKYAHCPVLVVR</sequence>
<proteinExistence type="inferred from homology"/>
<reference evidence="4" key="1">
    <citation type="submission" date="2015-10" db="EMBL/GenBank/DDBJ databases">
        <title>Niche specialization of a soil ammonia-oxidizing archaeon, Candidatus Nitrosocosmicus oleophilus.</title>
        <authorList>
            <person name="Jung M.-Y."/>
            <person name="Rhee S.-K."/>
        </authorList>
    </citation>
    <scope>NUCLEOTIDE SEQUENCE [LARGE SCALE GENOMIC DNA]</scope>
    <source>
        <strain evidence="4">MY3</strain>
    </source>
</reference>
<dbReference type="PANTHER" id="PTHR46268">
    <property type="entry name" value="STRESS RESPONSE PROTEIN NHAX"/>
    <property type="match status" value="1"/>
</dbReference>
<dbReference type="KEGG" id="taa:NMY3_03227"/>
<gene>
    <name evidence="3" type="ORF">NMY3_03227</name>
</gene>
<dbReference type="EMBL" id="CP012850">
    <property type="protein sequence ID" value="ALI37412.1"/>
    <property type="molecule type" value="Genomic_DNA"/>
</dbReference>
<name>A0A654MD56_9ARCH</name>
<dbReference type="InterPro" id="IPR006015">
    <property type="entry name" value="Universal_stress_UspA"/>
</dbReference>
<dbReference type="SUPFAM" id="SSF52402">
    <property type="entry name" value="Adenine nucleotide alpha hydrolases-like"/>
    <property type="match status" value="1"/>
</dbReference>
<dbReference type="AlphaFoldDB" id="A0A654MD56"/>
<dbReference type="PANTHER" id="PTHR46268:SF6">
    <property type="entry name" value="UNIVERSAL STRESS PROTEIN UP12"/>
    <property type="match status" value="1"/>
</dbReference>
<evidence type="ECO:0000259" key="2">
    <source>
        <dbReference type="Pfam" id="PF00582"/>
    </source>
</evidence>
<protein>
    <submittedName>
        <fullName evidence="3">Universal stress protein UspE</fullName>
    </submittedName>
</protein>
<evidence type="ECO:0000256" key="1">
    <source>
        <dbReference type="ARBA" id="ARBA00008791"/>
    </source>
</evidence>
<dbReference type="InterPro" id="IPR006016">
    <property type="entry name" value="UspA"/>
</dbReference>
<dbReference type="Proteomes" id="UP000058925">
    <property type="component" value="Chromosome"/>
</dbReference>
<dbReference type="OrthoDB" id="105697at2157"/>
<dbReference type="CDD" id="cd00293">
    <property type="entry name" value="USP-like"/>
    <property type="match status" value="1"/>
</dbReference>
<dbReference type="RefSeq" id="WP_196816483.1">
    <property type="nucleotide sequence ID" value="NZ_CP012850.1"/>
</dbReference>
<evidence type="ECO:0000313" key="3">
    <source>
        <dbReference type="EMBL" id="ALI37412.1"/>
    </source>
</evidence>
<organism evidence="3 4">
    <name type="scientific">Candidatus Nitrosocosmicus oleophilus</name>
    <dbReference type="NCBI Taxonomy" id="1353260"/>
    <lineage>
        <taxon>Archaea</taxon>
        <taxon>Nitrososphaerota</taxon>
        <taxon>Nitrososphaeria</taxon>
        <taxon>Nitrososphaerales</taxon>
        <taxon>Nitrososphaeraceae</taxon>
        <taxon>Candidatus Nitrosocosmicus</taxon>
    </lineage>
</organism>
<dbReference type="GeneID" id="60423082"/>